<dbReference type="KEGG" id="sna:Snas_1939"/>
<dbReference type="HOGENOM" id="CLU_036604_13_3_11"/>
<dbReference type="Gene3D" id="1.10.10.10">
    <property type="entry name" value="Winged helix-like DNA-binding domain superfamily/Winged helix DNA-binding domain"/>
    <property type="match status" value="1"/>
</dbReference>
<dbReference type="RefSeq" id="WP_013017206.1">
    <property type="nucleotide sequence ID" value="NC_013947.1"/>
</dbReference>
<evidence type="ECO:0000313" key="2">
    <source>
        <dbReference type="EMBL" id="ADD41635.1"/>
    </source>
</evidence>
<dbReference type="PANTHER" id="PTHR18964:SF149">
    <property type="entry name" value="BIFUNCTIONAL UDP-N-ACETYLGLUCOSAMINE 2-EPIMERASE_N-ACETYLMANNOSAMINE KINASE"/>
    <property type="match status" value="1"/>
</dbReference>
<dbReference type="InterPro" id="IPR036388">
    <property type="entry name" value="WH-like_DNA-bd_sf"/>
</dbReference>
<dbReference type="EMBL" id="CP001778">
    <property type="protein sequence ID" value="ADD41635.1"/>
    <property type="molecule type" value="Genomic_DNA"/>
</dbReference>
<accession>D3PZG1</accession>
<organism evidence="2 3">
    <name type="scientific">Stackebrandtia nassauensis (strain DSM 44728 / CIP 108903 / NRRL B-16338 / NBRC 102104 / LLR-40K-21)</name>
    <dbReference type="NCBI Taxonomy" id="446470"/>
    <lineage>
        <taxon>Bacteria</taxon>
        <taxon>Bacillati</taxon>
        <taxon>Actinomycetota</taxon>
        <taxon>Actinomycetes</taxon>
        <taxon>Glycomycetales</taxon>
        <taxon>Glycomycetaceae</taxon>
        <taxon>Stackebrandtia</taxon>
    </lineage>
</organism>
<sequence length="398" mass="40700">MSASHADAAGHGGSSRLLRLINERTALGCLFLRDRLTRPELVELTGFSKPTASEVIKRLRAAGLVTVAGRTSGGPGPRADVYAIDADAAYSAAVSLREPDRLDVAVADLRGELRRTVKCPLGDDPEAAVVAAVADACAMAEVDRDRLRSVWVAVPGSYDGRGDRVRNIDIEGLETPGLRQRLAEALGTPVRIDNDVNLAALAERHHGVGGTEGFALLWLGEAGIGLGIDLGDEAGGGLLHGFSGAAGEIGYLPIGTPSAVAPPDLQELAAGPAIVRLSQRHGREVSSARSAIEVAETADDAEFFDVVARRIAIGLASVVTILAPAVIVLAGEIGAAGSGRLGEAVGAALAKLGFGTPVKRTAVEGDAVLRGGLDAALATVRRQLLADPLATGNSEGAA</sequence>
<keyword evidence="3" id="KW-1185">Reference proteome</keyword>
<protein>
    <submittedName>
        <fullName evidence="2">ROK family protein</fullName>
    </submittedName>
</protein>
<dbReference type="SUPFAM" id="SSF46785">
    <property type="entry name" value="Winged helix' DNA-binding domain"/>
    <property type="match status" value="1"/>
</dbReference>
<name>D3PZG1_STANL</name>
<evidence type="ECO:0000256" key="1">
    <source>
        <dbReference type="ARBA" id="ARBA00006479"/>
    </source>
</evidence>
<dbReference type="InterPro" id="IPR043129">
    <property type="entry name" value="ATPase_NBD"/>
</dbReference>
<dbReference type="SUPFAM" id="SSF53067">
    <property type="entry name" value="Actin-like ATPase domain"/>
    <property type="match status" value="1"/>
</dbReference>
<comment type="similarity">
    <text evidence="1">Belongs to the ROK (NagC/XylR) family.</text>
</comment>
<dbReference type="OrthoDB" id="37575at2"/>
<dbReference type="eggNOG" id="COG1940">
    <property type="taxonomic scope" value="Bacteria"/>
</dbReference>
<proteinExistence type="inferred from homology"/>
<dbReference type="STRING" id="446470.Snas_1939"/>
<reference evidence="2 3" key="1">
    <citation type="journal article" date="2009" name="Stand. Genomic Sci.">
        <title>Complete genome sequence of Stackebrandtia nassauensis type strain (LLR-40K-21).</title>
        <authorList>
            <person name="Munk C."/>
            <person name="Lapidus A."/>
            <person name="Copeland A."/>
            <person name="Jando M."/>
            <person name="Mayilraj S."/>
            <person name="Glavina Del Rio T."/>
            <person name="Nolan M."/>
            <person name="Chen F."/>
            <person name="Lucas S."/>
            <person name="Tice H."/>
            <person name="Cheng J.F."/>
            <person name="Han C."/>
            <person name="Detter J.C."/>
            <person name="Bruce D."/>
            <person name="Goodwin L."/>
            <person name="Chain P."/>
            <person name="Pitluck S."/>
            <person name="Goker M."/>
            <person name="Ovchinikova G."/>
            <person name="Pati A."/>
            <person name="Ivanova N."/>
            <person name="Mavromatis K."/>
            <person name="Chen A."/>
            <person name="Palaniappan K."/>
            <person name="Land M."/>
            <person name="Hauser L."/>
            <person name="Chang Y.J."/>
            <person name="Jeffries C.D."/>
            <person name="Bristow J."/>
            <person name="Eisen J.A."/>
            <person name="Markowitz V."/>
            <person name="Hugenholtz P."/>
            <person name="Kyrpides N.C."/>
            <person name="Klenk H.P."/>
        </authorList>
    </citation>
    <scope>NUCLEOTIDE SEQUENCE [LARGE SCALE GENOMIC DNA]</scope>
    <source>
        <strain evidence="3">DSM 44728 / CIP 108903 / NRRL B-16338 / NBRC 102104 / LLR-40K-21</strain>
    </source>
</reference>
<gene>
    <name evidence="2" type="ordered locus">Snas_1939</name>
</gene>
<dbReference type="InterPro" id="IPR036390">
    <property type="entry name" value="WH_DNA-bd_sf"/>
</dbReference>
<dbReference type="Pfam" id="PF00480">
    <property type="entry name" value="ROK"/>
    <property type="match status" value="1"/>
</dbReference>
<dbReference type="eggNOG" id="COG1846">
    <property type="taxonomic scope" value="Bacteria"/>
</dbReference>
<evidence type="ECO:0000313" key="3">
    <source>
        <dbReference type="Proteomes" id="UP000000844"/>
    </source>
</evidence>
<dbReference type="InterPro" id="IPR000600">
    <property type="entry name" value="ROK"/>
</dbReference>
<dbReference type="Proteomes" id="UP000000844">
    <property type="component" value="Chromosome"/>
</dbReference>
<dbReference type="PANTHER" id="PTHR18964">
    <property type="entry name" value="ROK (REPRESSOR, ORF, KINASE) FAMILY"/>
    <property type="match status" value="1"/>
</dbReference>
<dbReference type="Gene3D" id="3.30.420.40">
    <property type="match status" value="2"/>
</dbReference>
<dbReference type="AlphaFoldDB" id="D3PZG1"/>